<evidence type="ECO:0000256" key="2">
    <source>
        <dbReference type="SAM" id="MobiDB-lite"/>
    </source>
</evidence>
<keyword evidence="1" id="KW-0175">Coiled coil</keyword>
<organism evidence="3 4">
    <name type="scientific">Polarella glacialis</name>
    <name type="common">Dinoflagellate</name>
    <dbReference type="NCBI Taxonomy" id="89957"/>
    <lineage>
        <taxon>Eukaryota</taxon>
        <taxon>Sar</taxon>
        <taxon>Alveolata</taxon>
        <taxon>Dinophyceae</taxon>
        <taxon>Suessiales</taxon>
        <taxon>Suessiaceae</taxon>
        <taxon>Polarella</taxon>
    </lineage>
</organism>
<feature type="compositionally biased region" description="Low complexity" evidence="2">
    <location>
        <begin position="37"/>
        <end position="48"/>
    </location>
</feature>
<feature type="region of interest" description="Disordered" evidence="2">
    <location>
        <begin position="275"/>
        <end position="310"/>
    </location>
</feature>
<feature type="region of interest" description="Disordered" evidence="2">
    <location>
        <begin position="334"/>
        <end position="411"/>
    </location>
</feature>
<feature type="compositionally biased region" description="Polar residues" evidence="2">
    <location>
        <begin position="57"/>
        <end position="66"/>
    </location>
</feature>
<feature type="compositionally biased region" description="Low complexity" evidence="2">
    <location>
        <begin position="10"/>
        <end position="24"/>
    </location>
</feature>
<gene>
    <name evidence="3" type="ORF">PGLA2088_LOCUS17575</name>
</gene>
<feature type="region of interest" description="Disordered" evidence="2">
    <location>
        <begin position="1"/>
        <end position="70"/>
    </location>
</feature>
<sequence length="411" mass="42927">MSGFSPPITDSSGLVLSMSSSSVRSNDRNRRSRPRVTATPASASSSLALKRDAPDSFGSSNTSSAGISDIHAAESGTPVFNLTRIDVQNTTQQQTLQQQKVLIQQTVLIQEDPRFAEVALQAHQAVADEKAFLAAQAQAMVDAERNRIAQLAHEMMVEQQRNNQEFALQNNARLTAEALEAISLQRAELLLQAQESASSERKDLEAAAAAARKDLTLQAQAEIWSRDQILADQAQQLRAAEAAAAEQLAKAASDQGAVLCRVGELEAELARAHGELQRRQAAPPRAGSQTESSFHGSSAAEPAPGAARAAPETGTLDKILGFLHGMESRLASLEASKGSTASEDRGSSAWQHVDAPSVASAAKQQPSSAPGGAAVGAPNGAPLPAAAPKCARNMAKPPAKPPTPPRAPSGA</sequence>
<feature type="compositionally biased region" description="Low complexity" evidence="2">
    <location>
        <begin position="355"/>
        <end position="388"/>
    </location>
</feature>
<dbReference type="AlphaFoldDB" id="A0A813J9A1"/>
<evidence type="ECO:0000256" key="1">
    <source>
        <dbReference type="SAM" id="Coils"/>
    </source>
</evidence>
<evidence type="ECO:0000313" key="4">
    <source>
        <dbReference type="Proteomes" id="UP000626109"/>
    </source>
</evidence>
<feature type="compositionally biased region" description="Low complexity" evidence="2">
    <location>
        <begin position="296"/>
        <end position="310"/>
    </location>
</feature>
<accession>A0A813J9A1</accession>
<protein>
    <submittedName>
        <fullName evidence="3">Uncharacterized protein</fullName>
    </submittedName>
</protein>
<dbReference type="Proteomes" id="UP000626109">
    <property type="component" value="Unassembled WGS sequence"/>
</dbReference>
<dbReference type="EMBL" id="CAJNNW010023553">
    <property type="protein sequence ID" value="CAE8670849.1"/>
    <property type="molecule type" value="Genomic_DNA"/>
</dbReference>
<feature type="coiled-coil region" evidence="1">
    <location>
        <begin position="134"/>
        <end position="250"/>
    </location>
</feature>
<name>A0A813J9A1_POLGL</name>
<proteinExistence type="predicted"/>
<comment type="caution">
    <text evidence="3">The sequence shown here is derived from an EMBL/GenBank/DDBJ whole genome shotgun (WGS) entry which is preliminary data.</text>
</comment>
<feature type="compositionally biased region" description="Pro residues" evidence="2">
    <location>
        <begin position="398"/>
        <end position="411"/>
    </location>
</feature>
<evidence type="ECO:0000313" key="3">
    <source>
        <dbReference type="EMBL" id="CAE8670849.1"/>
    </source>
</evidence>
<feature type="non-terminal residue" evidence="3">
    <location>
        <position position="411"/>
    </location>
</feature>
<reference evidence="3" key="1">
    <citation type="submission" date="2021-02" db="EMBL/GenBank/DDBJ databases">
        <authorList>
            <person name="Dougan E. K."/>
            <person name="Rhodes N."/>
            <person name="Thang M."/>
            <person name="Chan C."/>
        </authorList>
    </citation>
    <scope>NUCLEOTIDE SEQUENCE</scope>
</reference>